<organism evidence="2 3">
    <name type="scientific">Seminavis robusta</name>
    <dbReference type="NCBI Taxonomy" id="568900"/>
    <lineage>
        <taxon>Eukaryota</taxon>
        <taxon>Sar</taxon>
        <taxon>Stramenopiles</taxon>
        <taxon>Ochrophyta</taxon>
        <taxon>Bacillariophyta</taxon>
        <taxon>Bacillariophyceae</taxon>
        <taxon>Bacillariophycidae</taxon>
        <taxon>Naviculales</taxon>
        <taxon>Naviculaceae</taxon>
        <taxon>Seminavis</taxon>
    </lineage>
</organism>
<dbReference type="EMBL" id="CAICTM010001449">
    <property type="protein sequence ID" value="CAB9523745.1"/>
    <property type="molecule type" value="Genomic_DNA"/>
</dbReference>
<reference evidence="2" key="1">
    <citation type="submission" date="2020-06" db="EMBL/GenBank/DDBJ databases">
        <authorList>
            <consortium name="Plant Systems Biology data submission"/>
        </authorList>
    </citation>
    <scope>NUCLEOTIDE SEQUENCE</scope>
    <source>
        <strain evidence="2">D6</strain>
    </source>
</reference>
<feature type="compositionally biased region" description="Polar residues" evidence="1">
    <location>
        <begin position="274"/>
        <end position="283"/>
    </location>
</feature>
<feature type="compositionally biased region" description="Basic and acidic residues" evidence="1">
    <location>
        <begin position="155"/>
        <end position="166"/>
    </location>
</feature>
<feature type="compositionally biased region" description="Polar residues" evidence="1">
    <location>
        <begin position="52"/>
        <end position="77"/>
    </location>
</feature>
<feature type="region of interest" description="Disordered" evidence="1">
    <location>
        <begin position="332"/>
        <end position="450"/>
    </location>
</feature>
<dbReference type="Proteomes" id="UP001153069">
    <property type="component" value="Unassembled WGS sequence"/>
</dbReference>
<protein>
    <submittedName>
        <fullName evidence="2">Uncharacterized protein</fullName>
    </submittedName>
</protein>
<feature type="compositionally biased region" description="Low complexity" evidence="1">
    <location>
        <begin position="488"/>
        <end position="502"/>
    </location>
</feature>
<feature type="compositionally biased region" description="Pro residues" evidence="1">
    <location>
        <begin position="134"/>
        <end position="144"/>
    </location>
</feature>
<feature type="compositionally biased region" description="Polar residues" evidence="1">
    <location>
        <begin position="391"/>
        <end position="400"/>
    </location>
</feature>
<name>A0A9N8ES76_9STRA</name>
<proteinExistence type="predicted"/>
<evidence type="ECO:0000313" key="2">
    <source>
        <dbReference type="EMBL" id="CAB9523745.1"/>
    </source>
</evidence>
<feature type="region of interest" description="Disordered" evidence="1">
    <location>
        <begin position="481"/>
        <end position="507"/>
    </location>
</feature>
<feature type="region of interest" description="Disordered" evidence="1">
    <location>
        <begin position="624"/>
        <end position="659"/>
    </location>
</feature>
<feature type="region of interest" description="Disordered" evidence="1">
    <location>
        <begin position="238"/>
        <end position="286"/>
    </location>
</feature>
<feature type="compositionally biased region" description="Basic and acidic residues" evidence="1">
    <location>
        <begin position="638"/>
        <end position="647"/>
    </location>
</feature>
<feature type="compositionally biased region" description="Polar residues" evidence="1">
    <location>
        <begin position="145"/>
        <end position="154"/>
    </location>
</feature>
<evidence type="ECO:0000256" key="1">
    <source>
        <dbReference type="SAM" id="MobiDB-lite"/>
    </source>
</evidence>
<feature type="compositionally biased region" description="Low complexity" evidence="1">
    <location>
        <begin position="416"/>
        <end position="425"/>
    </location>
</feature>
<feature type="compositionally biased region" description="Polar residues" evidence="1">
    <location>
        <begin position="648"/>
        <end position="658"/>
    </location>
</feature>
<dbReference type="AlphaFoldDB" id="A0A9N8ES76"/>
<feature type="region of interest" description="Disordered" evidence="1">
    <location>
        <begin position="1"/>
        <end position="77"/>
    </location>
</feature>
<feature type="region of interest" description="Disordered" evidence="1">
    <location>
        <begin position="110"/>
        <end position="222"/>
    </location>
</feature>
<keyword evidence="3" id="KW-1185">Reference proteome</keyword>
<comment type="caution">
    <text evidence="2">The sequence shown here is derived from an EMBL/GenBank/DDBJ whole genome shotgun (WGS) entry which is preliminary data.</text>
</comment>
<sequence length="880" mass="98957">MSSHPISSANRGGFDGSRLRKLQLERARSALSTQEQDEDTKRRDAFRRWRSMNDTTATTTNEQQDAPRSTPNLNSHVKNYGEDRFVYVLPDPQKKREKAAAAFSPSLPFLNRDKEEEEQEYQRNLKYPHGMPRWGPPAKSPPSTPNENRQFASREQTRYNNKDEATKSPYSRTKRRQQKAERQRALQQKAQEQSRLAAARAADNLSPRNNPHKKKQQGLGSRFLLGRPSLLESARIKQAHVLDTPKRGDQTSSLRQTKSLDDPLQQQERKPQCGTPQTPQSVGSFEFLVDRHRYTSQEEMLVETISHDSFADRGGDVVEDDASAVVEELSIDSEVELQEDDHLPVVEGDDETSAGDDVLTHNGDEEGDSWNMDEKDDSDSIAIAEELSIDESVSNVSVSQDSEHAEVSERDEDDVASSPSSSSDSEGIAETPRSSSIPTVILSDPESCSRISDDYSSVIQNNYNERSFEDDATVFFDVEGSLHQPRRTTTTAPTTTTPAPTAKGKDRPFDAKRCRELLAMRNQYLEKEERSSLLSPQAEQRLATTPSLFRAAKESTILELSSRSRWMDQTPIAPSTPVVSPFTAQYASSRREALASMPDDSPGIQPIALHPSIDVLVKPGLASSRNSPWHVRKPTNQKQDENQHDNKTPNQSTSSTKPTGLLDSILKRVQLFLLRCVPVSLLLLKAAWTGHVMQDLLTIEAANLGRTIPPLEAQWYFSSDEVETDDGSCSHDIMLQPYFSVTPSCFSEMPILLVAPPVDKAFETGVPSYFEDVTNSILEEFWDNPLIVKSQPAQPAKTDHLQAMLFACTLNHQTICSDIHEVCCSVPWELLVDEEHFGNETFEESNKRKAPMLQVWGDKLRKHGQKLLEQRMQRREVFKL</sequence>
<accession>A0A9N8ES76</accession>
<gene>
    <name evidence="2" type="ORF">SEMRO_1451_G273850.1</name>
</gene>
<evidence type="ECO:0000313" key="3">
    <source>
        <dbReference type="Proteomes" id="UP001153069"/>
    </source>
</evidence>
<feature type="compositionally biased region" description="Polar residues" evidence="1">
    <location>
        <begin position="1"/>
        <end position="10"/>
    </location>
</feature>